<dbReference type="Gene3D" id="3.40.50.1240">
    <property type="entry name" value="Phosphoglycerate mutase-like"/>
    <property type="match status" value="1"/>
</dbReference>
<dbReference type="Pfam" id="PF00300">
    <property type="entry name" value="His_Phos_1"/>
    <property type="match status" value="1"/>
</dbReference>
<dbReference type="SUPFAM" id="SSF53254">
    <property type="entry name" value="Phosphoglycerate mutase-like"/>
    <property type="match status" value="1"/>
</dbReference>
<evidence type="ECO:0000256" key="2">
    <source>
        <dbReference type="PIRSR" id="PIRSR613078-2"/>
    </source>
</evidence>
<accession>A0A8K0SW01</accession>
<dbReference type="InterPro" id="IPR029033">
    <property type="entry name" value="His_PPase_superfam"/>
</dbReference>
<dbReference type="AlphaFoldDB" id="A0A8K0SW01"/>
<comment type="caution">
    <text evidence="3">The sequence shown here is derived from an EMBL/GenBank/DDBJ whole genome shotgun (WGS) entry which is preliminary data.</text>
</comment>
<evidence type="ECO:0000313" key="3">
    <source>
        <dbReference type="EMBL" id="KAH7322927.1"/>
    </source>
</evidence>
<reference evidence="3" key="1">
    <citation type="journal article" date="2021" name="Nat. Commun.">
        <title>Genetic determinants of endophytism in the Arabidopsis root mycobiome.</title>
        <authorList>
            <person name="Mesny F."/>
            <person name="Miyauchi S."/>
            <person name="Thiergart T."/>
            <person name="Pickel B."/>
            <person name="Atanasova L."/>
            <person name="Karlsson M."/>
            <person name="Huettel B."/>
            <person name="Barry K.W."/>
            <person name="Haridas S."/>
            <person name="Chen C."/>
            <person name="Bauer D."/>
            <person name="Andreopoulos W."/>
            <person name="Pangilinan J."/>
            <person name="LaButti K."/>
            <person name="Riley R."/>
            <person name="Lipzen A."/>
            <person name="Clum A."/>
            <person name="Drula E."/>
            <person name="Henrissat B."/>
            <person name="Kohler A."/>
            <person name="Grigoriev I.V."/>
            <person name="Martin F.M."/>
            <person name="Hacquard S."/>
        </authorList>
    </citation>
    <scope>NUCLEOTIDE SEQUENCE</scope>
    <source>
        <strain evidence="3">MPI-CAGE-CH-0235</strain>
    </source>
</reference>
<gene>
    <name evidence="3" type="ORF">B0I35DRAFT_450129</name>
</gene>
<feature type="binding site" evidence="2">
    <location>
        <position position="72"/>
    </location>
    <ligand>
        <name>substrate</name>
    </ligand>
</feature>
<dbReference type="GO" id="GO:0050278">
    <property type="term" value="F:sedoheptulose-bisphosphatase activity"/>
    <property type="evidence" value="ECO:0007669"/>
    <property type="project" value="TreeGrafter"/>
</dbReference>
<feature type="binding site" evidence="2">
    <location>
        <begin position="103"/>
        <end position="106"/>
    </location>
    <ligand>
        <name>substrate</name>
    </ligand>
</feature>
<sequence>MSDANATTPRVFIARHGETEWTISGQCTGNAEIPLTENGKKQSRGTGKMLVGPGNLIDPNKLAHVFCSPRVRARDTLDLLLDAEWKAKLEDQGKITITDDITEWDYGAYEGFRPSEIKDRRAAQGLGKWNIWTEGCEDGETPDEVKERLDRLIAQITSIQKPYMNGGSAPDVLVVAHGHILRAFVKRWLKYPMDFEFTMMMEPGAIGVLSYAHHNVDEPAILVGLGFPNAS</sequence>
<dbReference type="InterPro" id="IPR013078">
    <property type="entry name" value="His_Pase_superF_clade-1"/>
</dbReference>
<proteinExistence type="predicted"/>
<dbReference type="CDD" id="cd07067">
    <property type="entry name" value="HP_PGM_like"/>
    <property type="match status" value="1"/>
</dbReference>
<dbReference type="EMBL" id="JAGPNK010000004">
    <property type="protein sequence ID" value="KAH7322927.1"/>
    <property type="molecule type" value="Genomic_DNA"/>
</dbReference>
<dbReference type="PANTHER" id="PTHR48100:SF15">
    <property type="entry name" value="SEDOHEPTULOSE 1,7-BISPHOSPHATASE"/>
    <property type="match status" value="1"/>
</dbReference>
<feature type="active site" description="Proton donor/acceptor" evidence="1">
    <location>
        <position position="103"/>
    </location>
</feature>
<feature type="binding site" evidence="2">
    <location>
        <begin position="28"/>
        <end position="29"/>
    </location>
    <ligand>
        <name>substrate</name>
    </ligand>
</feature>
<evidence type="ECO:0000256" key="1">
    <source>
        <dbReference type="PIRSR" id="PIRSR613078-1"/>
    </source>
</evidence>
<dbReference type="GO" id="GO:0046390">
    <property type="term" value="P:ribose phosphate biosynthetic process"/>
    <property type="evidence" value="ECO:0007669"/>
    <property type="project" value="TreeGrafter"/>
</dbReference>
<feature type="active site" description="Tele-phosphohistidine intermediate" evidence="1">
    <location>
        <position position="16"/>
    </location>
</feature>
<dbReference type="InterPro" id="IPR050275">
    <property type="entry name" value="PGM_Phosphatase"/>
</dbReference>
<name>A0A8K0SW01_9HYPO</name>
<dbReference type="OrthoDB" id="4818801at2759"/>
<organism evidence="3 4">
    <name type="scientific">Stachybotrys elegans</name>
    <dbReference type="NCBI Taxonomy" id="80388"/>
    <lineage>
        <taxon>Eukaryota</taxon>
        <taxon>Fungi</taxon>
        <taxon>Dikarya</taxon>
        <taxon>Ascomycota</taxon>
        <taxon>Pezizomycotina</taxon>
        <taxon>Sordariomycetes</taxon>
        <taxon>Hypocreomycetidae</taxon>
        <taxon>Hypocreales</taxon>
        <taxon>Stachybotryaceae</taxon>
        <taxon>Stachybotrys</taxon>
    </lineage>
</organism>
<protein>
    <submittedName>
        <fullName evidence="3">Histidine phosphatase superfamily</fullName>
    </submittedName>
</protein>
<dbReference type="Proteomes" id="UP000813444">
    <property type="component" value="Unassembled WGS sequence"/>
</dbReference>
<dbReference type="SMART" id="SM00855">
    <property type="entry name" value="PGAM"/>
    <property type="match status" value="1"/>
</dbReference>
<evidence type="ECO:0000313" key="4">
    <source>
        <dbReference type="Proteomes" id="UP000813444"/>
    </source>
</evidence>
<keyword evidence="4" id="KW-1185">Reference proteome</keyword>
<dbReference type="PANTHER" id="PTHR48100">
    <property type="entry name" value="BROAD-SPECIFICITY PHOSPHATASE YOR283W-RELATED"/>
    <property type="match status" value="1"/>
</dbReference>